<dbReference type="SMART" id="SM00360">
    <property type="entry name" value="RRM"/>
    <property type="match status" value="2"/>
</dbReference>
<evidence type="ECO:0000313" key="5">
    <source>
        <dbReference type="EMBL" id="OEU17629.1"/>
    </source>
</evidence>
<name>A0A1E7FHH3_9STRA</name>
<dbReference type="InterPro" id="IPR012677">
    <property type="entry name" value="Nucleotide-bd_a/b_plait_sf"/>
</dbReference>
<proteinExistence type="predicted"/>
<keyword evidence="6" id="KW-1185">Reference proteome</keyword>
<dbReference type="GO" id="GO:1990904">
    <property type="term" value="C:ribonucleoprotein complex"/>
    <property type="evidence" value="ECO:0007669"/>
    <property type="project" value="TreeGrafter"/>
</dbReference>
<feature type="domain" description="RRM" evidence="4">
    <location>
        <begin position="111"/>
        <end position="188"/>
    </location>
</feature>
<dbReference type="OrthoDB" id="272703at2759"/>
<dbReference type="GO" id="GO:0003729">
    <property type="term" value="F:mRNA binding"/>
    <property type="evidence" value="ECO:0007669"/>
    <property type="project" value="TreeGrafter"/>
</dbReference>
<feature type="domain" description="RRM" evidence="4">
    <location>
        <begin position="1"/>
        <end position="75"/>
    </location>
</feature>
<organism evidence="5 6">
    <name type="scientific">Fragilariopsis cylindrus CCMP1102</name>
    <dbReference type="NCBI Taxonomy" id="635003"/>
    <lineage>
        <taxon>Eukaryota</taxon>
        <taxon>Sar</taxon>
        <taxon>Stramenopiles</taxon>
        <taxon>Ochrophyta</taxon>
        <taxon>Bacillariophyta</taxon>
        <taxon>Bacillariophyceae</taxon>
        <taxon>Bacillariophycidae</taxon>
        <taxon>Bacillariales</taxon>
        <taxon>Bacillariaceae</taxon>
        <taxon>Fragilariopsis</taxon>
    </lineage>
</organism>
<dbReference type="CDD" id="cd00590">
    <property type="entry name" value="RRM_SF"/>
    <property type="match status" value="1"/>
</dbReference>
<dbReference type="InterPro" id="IPR035979">
    <property type="entry name" value="RBD_domain_sf"/>
</dbReference>
<gene>
    <name evidence="5" type="ORF">FRACYDRAFT_161894</name>
</gene>
<feature type="region of interest" description="Disordered" evidence="3">
    <location>
        <begin position="70"/>
        <end position="110"/>
    </location>
</feature>
<dbReference type="Pfam" id="PF00076">
    <property type="entry name" value="RRM_1"/>
    <property type="match status" value="2"/>
</dbReference>
<evidence type="ECO:0000256" key="1">
    <source>
        <dbReference type="ARBA" id="ARBA00022884"/>
    </source>
</evidence>
<evidence type="ECO:0000256" key="3">
    <source>
        <dbReference type="SAM" id="MobiDB-lite"/>
    </source>
</evidence>
<dbReference type="GO" id="GO:0005737">
    <property type="term" value="C:cytoplasm"/>
    <property type="evidence" value="ECO:0007669"/>
    <property type="project" value="TreeGrafter"/>
</dbReference>
<dbReference type="InterPro" id="IPR050374">
    <property type="entry name" value="RRT5_SRSF_SR"/>
</dbReference>
<protein>
    <submittedName>
        <fullName evidence="5">RRM_1-domain-containing protein</fullName>
    </submittedName>
</protein>
<evidence type="ECO:0000256" key="2">
    <source>
        <dbReference type="PROSITE-ProRule" id="PRU00176"/>
    </source>
</evidence>
<accession>A0A1E7FHH3</accession>
<dbReference type="GO" id="GO:0005634">
    <property type="term" value="C:nucleus"/>
    <property type="evidence" value="ECO:0007669"/>
    <property type="project" value="TreeGrafter"/>
</dbReference>
<evidence type="ECO:0000313" key="6">
    <source>
        <dbReference type="Proteomes" id="UP000095751"/>
    </source>
</evidence>
<dbReference type="PANTHER" id="PTHR23003">
    <property type="entry name" value="RNA RECOGNITION MOTIF RRM DOMAIN CONTAINING PROTEIN"/>
    <property type="match status" value="1"/>
</dbReference>
<feature type="non-terminal residue" evidence="5">
    <location>
        <position position="188"/>
    </location>
</feature>
<dbReference type="Gene3D" id="3.30.70.330">
    <property type="match status" value="2"/>
</dbReference>
<feature type="non-terminal residue" evidence="5">
    <location>
        <position position="1"/>
    </location>
</feature>
<evidence type="ECO:0000259" key="4">
    <source>
        <dbReference type="PROSITE" id="PS50102"/>
    </source>
</evidence>
<dbReference type="PANTHER" id="PTHR23003:SF3">
    <property type="entry name" value="FI21236P1-RELATED"/>
    <property type="match status" value="1"/>
</dbReference>
<dbReference type="SUPFAM" id="SSF54928">
    <property type="entry name" value="RNA-binding domain, RBD"/>
    <property type="match status" value="2"/>
</dbReference>
<keyword evidence="1 2" id="KW-0694">RNA-binding</keyword>
<dbReference type="InParanoid" id="A0A1E7FHH3"/>
<dbReference type="Proteomes" id="UP000095751">
    <property type="component" value="Unassembled WGS sequence"/>
</dbReference>
<dbReference type="EMBL" id="KV784357">
    <property type="protein sequence ID" value="OEU17629.1"/>
    <property type="molecule type" value="Genomic_DNA"/>
</dbReference>
<sequence length="188" mass="20949">FVGNLKYGTTWWALKDHMRQAGNVDSANILESNDGRSKGCAVVKYQHPKEAQRAIRELNESLLDDRKIFVQPDTSSRDSSSNSNNNGGGSRGSGDVSRHENNNTSSSGGSNGIYVGNLPYECSWQALKDFFRSCGQIDRADVIEDPVTKRKKGWGIVFFSNDRSVETAIRKFHGADFQGRTLEVRRDK</sequence>
<dbReference type="AlphaFoldDB" id="A0A1E7FHH3"/>
<dbReference type="KEGG" id="fcy:FRACYDRAFT_161894"/>
<reference evidence="5 6" key="1">
    <citation type="submission" date="2016-09" db="EMBL/GenBank/DDBJ databases">
        <title>Extensive genetic diversity and differential bi-allelic expression allows diatom success in the polar Southern Ocean.</title>
        <authorList>
            <consortium name="DOE Joint Genome Institute"/>
            <person name="Mock T."/>
            <person name="Otillar R.P."/>
            <person name="Strauss J."/>
            <person name="Dupont C."/>
            <person name="Frickenhaus S."/>
            <person name="Maumus F."/>
            <person name="Mcmullan M."/>
            <person name="Sanges R."/>
            <person name="Schmutz J."/>
            <person name="Toseland A."/>
            <person name="Valas R."/>
            <person name="Veluchamy A."/>
            <person name="Ward B.J."/>
            <person name="Allen A."/>
            <person name="Barry K."/>
            <person name="Falciatore A."/>
            <person name="Ferrante M."/>
            <person name="Fortunato A.E."/>
            <person name="Gloeckner G."/>
            <person name="Gruber A."/>
            <person name="Hipkin R."/>
            <person name="Janech M."/>
            <person name="Kroth P."/>
            <person name="Leese F."/>
            <person name="Lindquist E."/>
            <person name="Lyon B.R."/>
            <person name="Martin J."/>
            <person name="Mayer C."/>
            <person name="Parker M."/>
            <person name="Quesneville H."/>
            <person name="Raymond J."/>
            <person name="Uhlig C."/>
            <person name="Valentin K.U."/>
            <person name="Worden A.Z."/>
            <person name="Armbrust E.V."/>
            <person name="Bowler C."/>
            <person name="Green B."/>
            <person name="Moulton V."/>
            <person name="Van Oosterhout C."/>
            <person name="Grigoriev I."/>
        </authorList>
    </citation>
    <scope>NUCLEOTIDE SEQUENCE [LARGE SCALE GENOMIC DNA]</scope>
    <source>
        <strain evidence="5 6">CCMP1102</strain>
    </source>
</reference>
<dbReference type="PROSITE" id="PS50102">
    <property type="entry name" value="RRM"/>
    <property type="match status" value="2"/>
</dbReference>
<dbReference type="InterPro" id="IPR000504">
    <property type="entry name" value="RRM_dom"/>
</dbReference>